<comment type="caution">
    <text evidence="1">The sequence shown here is derived from an EMBL/GenBank/DDBJ whole genome shotgun (WGS) entry which is preliminary data.</text>
</comment>
<organism evidence="1 2">
    <name type="scientific">Portunus trituberculatus</name>
    <name type="common">Swimming crab</name>
    <name type="synonym">Neptunus trituberculatus</name>
    <dbReference type="NCBI Taxonomy" id="210409"/>
    <lineage>
        <taxon>Eukaryota</taxon>
        <taxon>Metazoa</taxon>
        <taxon>Ecdysozoa</taxon>
        <taxon>Arthropoda</taxon>
        <taxon>Crustacea</taxon>
        <taxon>Multicrustacea</taxon>
        <taxon>Malacostraca</taxon>
        <taxon>Eumalacostraca</taxon>
        <taxon>Eucarida</taxon>
        <taxon>Decapoda</taxon>
        <taxon>Pleocyemata</taxon>
        <taxon>Brachyura</taxon>
        <taxon>Eubrachyura</taxon>
        <taxon>Portunoidea</taxon>
        <taxon>Portunidae</taxon>
        <taxon>Portuninae</taxon>
        <taxon>Portunus</taxon>
    </lineage>
</organism>
<dbReference type="Proteomes" id="UP000324222">
    <property type="component" value="Unassembled WGS sequence"/>
</dbReference>
<accession>A0A5B7H399</accession>
<dbReference type="EMBL" id="VSRR010022088">
    <property type="protein sequence ID" value="MPC64429.1"/>
    <property type="molecule type" value="Genomic_DNA"/>
</dbReference>
<name>A0A5B7H399_PORTR</name>
<keyword evidence="2" id="KW-1185">Reference proteome</keyword>
<reference evidence="1 2" key="1">
    <citation type="submission" date="2019-05" db="EMBL/GenBank/DDBJ databases">
        <title>Another draft genome of Portunus trituberculatus and its Hox gene families provides insights of decapod evolution.</title>
        <authorList>
            <person name="Jeong J.-H."/>
            <person name="Song I."/>
            <person name="Kim S."/>
            <person name="Choi T."/>
            <person name="Kim D."/>
            <person name="Ryu S."/>
            <person name="Kim W."/>
        </authorList>
    </citation>
    <scope>NUCLEOTIDE SEQUENCE [LARGE SCALE GENOMIC DNA]</scope>
    <source>
        <tissue evidence="1">Muscle</tissue>
    </source>
</reference>
<gene>
    <name evidence="1" type="ORF">E2C01_058545</name>
</gene>
<protein>
    <submittedName>
        <fullName evidence="1">Uncharacterized protein</fullName>
    </submittedName>
</protein>
<sequence length="97" mass="10839">MPPKCPAMSPSVAKRTRKSLTVEMYPEFFPFSSSAGDYSTNQSNNNLLIRSCHLVHCEVNCHPEMRGNMLPWSEITVPIITCHLPPAICPVQRAILV</sequence>
<evidence type="ECO:0000313" key="2">
    <source>
        <dbReference type="Proteomes" id="UP000324222"/>
    </source>
</evidence>
<dbReference type="AlphaFoldDB" id="A0A5B7H399"/>
<evidence type="ECO:0000313" key="1">
    <source>
        <dbReference type="EMBL" id="MPC64429.1"/>
    </source>
</evidence>
<proteinExistence type="predicted"/>